<dbReference type="InterPro" id="IPR015590">
    <property type="entry name" value="Aldehyde_DH_dom"/>
</dbReference>
<sequence>MLRAGFACVALQIRRTSSIPQGIRGIKPKFTKLFINNEWVDAASKKTYETINPANNKVIAQIAEGDKADVDKAVKAACDAFRLGSTWRRMDAADRGILMQKLADLMERDRVILASLEAIDNGKPFGMAYTADTALAIACIRYYAGWADKNQGRTIPIRGDYFTYTRHEPVGVCGQIIPWNFPLLMQAWKLGPALAMGNTVVMKCAEQTPLSALHVASLIKEAGFPPGVVNIVPGFGPTAGQAITTHMDIDKVAFTGSTEIGRVVMTAAAQSNVKKVTLELGGKSPNIIFADADMDFAAKQAHHGLFFNQGQVCCAGSRVFVEGKKYDHVAKFLNGKRTIWTLAVRAGSAAGCEDAAIGRLFPAVCCEAAAASRTMRQGAEVARKPVRVTTICICRSESLNVHKYQWQTQKLIDFIDIRYFCPETGKNMPAGVSQYVDHEYDNYFGLSYLLTKSQKSLSTFLHSPAPVGGSARITAVLRPRPVITVYDEFIAKSKALAEKRVLGDPFDLKTEQGPQVDNDQLQTIIKYVECGKKEGAQLITGGKQWGDKGFFYEPTIFANVKDQMTIAQEEIFGPVMSVIRFDTMEDLVGIANNTIYGLAAAVVTNDIDKALYVANNIRAGSVWVNCFDVFDAAAPFGGYKQSGIGRELGEYGLEAYTEVKTVTIKVSQKNS</sequence>
<evidence type="ECO:0000256" key="1">
    <source>
        <dbReference type="ARBA" id="ARBA00009986"/>
    </source>
</evidence>
<keyword evidence="7" id="KW-1185">Reference proteome</keyword>
<feature type="active site" evidence="3">
    <location>
        <position position="279"/>
    </location>
</feature>
<keyword evidence="2 4" id="KW-0560">Oxidoreductase</keyword>
<comment type="caution">
    <text evidence="6">The sequence shown here is derived from an EMBL/GenBank/DDBJ whole genome shotgun (WGS) entry which is preliminary data.</text>
</comment>
<dbReference type="FunFam" id="3.40.605.10:FF:000050">
    <property type="entry name" value="Aldehyde dehydrogenase, mitochondrial"/>
    <property type="match status" value="1"/>
</dbReference>
<dbReference type="InterPro" id="IPR016160">
    <property type="entry name" value="Ald_DH_CS_CYS"/>
</dbReference>
<dbReference type="InterPro" id="IPR016161">
    <property type="entry name" value="Ald_DH/histidinol_DH"/>
</dbReference>
<dbReference type="Proteomes" id="UP000024635">
    <property type="component" value="Unassembled WGS sequence"/>
</dbReference>
<evidence type="ECO:0000256" key="2">
    <source>
        <dbReference type="ARBA" id="ARBA00023002"/>
    </source>
</evidence>
<comment type="similarity">
    <text evidence="1 4">Belongs to the aldehyde dehydrogenase family.</text>
</comment>
<proteinExistence type="inferred from homology"/>
<dbReference type="Pfam" id="PF00171">
    <property type="entry name" value="Aldedh"/>
    <property type="match status" value="2"/>
</dbReference>
<dbReference type="EMBL" id="JARK01001659">
    <property type="protein sequence ID" value="EYB84118.1"/>
    <property type="molecule type" value="Genomic_DNA"/>
</dbReference>
<protein>
    <recommendedName>
        <fullName evidence="5">Aldehyde dehydrogenase domain-containing protein</fullName>
    </recommendedName>
</protein>
<dbReference type="OrthoDB" id="310895at2759"/>
<feature type="domain" description="Aldehyde dehydrogenase" evidence="5">
    <location>
        <begin position="39"/>
        <end position="333"/>
    </location>
</feature>
<evidence type="ECO:0000259" key="5">
    <source>
        <dbReference type="Pfam" id="PF00171"/>
    </source>
</evidence>
<feature type="domain" description="Aldehyde dehydrogenase" evidence="5">
    <location>
        <begin position="485"/>
        <end position="662"/>
    </location>
</feature>
<evidence type="ECO:0000313" key="6">
    <source>
        <dbReference type="EMBL" id="EYB84118.1"/>
    </source>
</evidence>
<name>A0A016S0J0_9BILA</name>
<dbReference type="InterPro" id="IPR029510">
    <property type="entry name" value="Ald_DH_CS_GLU"/>
</dbReference>
<dbReference type="PANTHER" id="PTHR11699">
    <property type="entry name" value="ALDEHYDE DEHYDROGENASE-RELATED"/>
    <property type="match status" value="1"/>
</dbReference>
<dbReference type="FunFam" id="3.40.309.10:FF:000001">
    <property type="entry name" value="Mitochondrial aldehyde dehydrogenase 2"/>
    <property type="match status" value="1"/>
</dbReference>
<dbReference type="GO" id="GO:0016620">
    <property type="term" value="F:oxidoreductase activity, acting on the aldehyde or oxo group of donors, NAD or NADP as acceptor"/>
    <property type="evidence" value="ECO:0007669"/>
    <property type="project" value="InterPro"/>
</dbReference>
<evidence type="ECO:0000256" key="4">
    <source>
        <dbReference type="RuleBase" id="RU003345"/>
    </source>
</evidence>
<dbReference type="PROSITE" id="PS00070">
    <property type="entry name" value="ALDEHYDE_DEHYDR_CYS"/>
    <property type="match status" value="1"/>
</dbReference>
<dbReference type="InterPro" id="IPR016162">
    <property type="entry name" value="Ald_DH_N"/>
</dbReference>
<dbReference type="InterPro" id="IPR016163">
    <property type="entry name" value="Ald_DH_C"/>
</dbReference>
<dbReference type="Gene3D" id="3.40.309.10">
    <property type="entry name" value="Aldehyde Dehydrogenase, Chain A, domain 2"/>
    <property type="match status" value="2"/>
</dbReference>
<gene>
    <name evidence="6" type="primary">Acey_s0323.g2511</name>
    <name evidence="6" type="ORF">Y032_0323g2511</name>
</gene>
<dbReference type="STRING" id="53326.A0A016S0J0"/>
<dbReference type="PROSITE" id="PS00687">
    <property type="entry name" value="ALDEHYDE_DEHYDR_GLU"/>
    <property type="match status" value="1"/>
</dbReference>
<evidence type="ECO:0000256" key="3">
    <source>
        <dbReference type="PROSITE-ProRule" id="PRU10007"/>
    </source>
</evidence>
<evidence type="ECO:0000313" key="7">
    <source>
        <dbReference type="Proteomes" id="UP000024635"/>
    </source>
</evidence>
<dbReference type="Gene3D" id="3.40.605.10">
    <property type="entry name" value="Aldehyde Dehydrogenase, Chain A, domain 1"/>
    <property type="match status" value="1"/>
</dbReference>
<dbReference type="AlphaFoldDB" id="A0A016S0J0"/>
<dbReference type="SUPFAM" id="SSF53720">
    <property type="entry name" value="ALDH-like"/>
    <property type="match status" value="1"/>
</dbReference>
<accession>A0A016S0J0</accession>
<organism evidence="6 7">
    <name type="scientific">Ancylostoma ceylanicum</name>
    <dbReference type="NCBI Taxonomy" id="53326"/>
    <lineage>
        <taxon>Eukaryota</taxon>
        <taxon>Metazoa</taxon>
        <taxon>Ecdysozoa</taxon>
        <taxon>Nematoda</taxon>
        <taxon>Chromadorea</taxon>
        <taxon>Rhabditida</taxon>
        <taxon>Rhabditina</taxon>
        <taxon>Rhabditomorpha</taxon>
        <taxon>Strongyloidea</taxon>
        <taxon>Ancylostomatidae</taxon>
        <taxon>Ancylostomatinae</taxon>
        <taxon>Ancylostoma</taxon>
    </lineage>
</organism>
<reference evidence="7" key="1">
    <citation type="journal article" date="2015" name="Nat. Genet.">
        <title>The genome and transcriptome of the zoonotic hookworm Ancylostoma ceylanicum identify infection-specific gene families.</title>
        <authorList>
            <person name="Schwarz E.M."/>
            <person name="Hu Y."/>
            <person name="Antoshechkin I."/>
            <person name="Miller M.M."/>
            <person name="Sternberg P.W."/>
            <person name="Aroian R.V."/>
        </authorList>
    </citation>
    <scope>NUCLEOTIDE SEQUENCE</scope>
    <source>
        <strain evidence="7">HY135</strain>
    </source>
</reference>
<dbReference type="FunFam" id="3.40.605.10:FF:000026">
    <property type="entry name" value="Aldehyde dehydrogenase, putative"/>
    <property type="match status" value="1"/>
</dbReference>